<dbReference type="EMBL" id="CP125967">
    <property type="protein sequence ID" value="WWO39554.1"/>
    <property type="molecule type" value="Genomic_DNA"/>
</dbReference>
<evidence type="ECO:0000313" key="2">
    <source>
        <dbReference type="Proteomes" id="UP001379444"/>
    </source>
</evidence>
<organism evidence="1 2">
    <name type="scientific">Pectobacterium cacticida</name>
    <dbReference type="NCBI Taxonomy" id="69221"/>
    <lineage>
        <taxon>Bacteria</taxon>
        <taxon>Pseudomonadati</taxon>
        <taxon>Pseudomonadota</taxon>
        <taxon>Gammaproteobacteria</taxon>
        <taxon>Enterobacterales</taxon>
        <taxon>Pectobacteriaceae</taxon>
        <taxon>Pectobacterium</taxon>
    </lineage>
</organism>
<reference evidence="1 2" key="1">
    <citation type="journal article" date="2024" name="Front. Plant Sci.">
        <title>Comprehensive phenomic and genomic studies of the species, Pectobacterium cacticida and proposal for reclassification as Alcorniella cacticida comb. nov.</title>
        <authorList>
            <person name="Jonca J."/>
            <person name="Pirhonen M."/>
            <person name="Waleron M.M."/>
            <person name="Gawor J."/>
            <person name="Mrozik A."/>
            <person name="Smoktunowicz M."/>
            <person name="Waleron K."/>
            <person name="Waleron M."/>
        </authorList>
    </citation>
    <scope>NUCLEOTIDE SEQUENCE [LARGE SCALE GENOMIC DNA]</scope>
    <source>
        <strain evidence="1 2">DPMP6</strain>
    </source>
</reference>
<name>A0ABZ2GCG0_9GAMM</name>
<gene>
    <name evidence="1" type="ORF">QNA12_06015</name>
</gene>
<protein>
    <submittedName>
        <fullName evidence="1">Uncharacterized protein</fullName>
    </submittedName>
</protein>
<proteinExistence type="predicted"/>
<keyword evidence="2" id="KW-1185">Reference proteome</keyword>
<dbReference type="Proteomes" id="UP001379444">
    <property type="component" value="Chromosome"/>
</dbReference>
<sequence>MKTINDTRLEVIGFGSVPAGVDEQREMARELISLRTQLAELRGQDVFMYGIADPDGNAYFDECCVGDAGLMGDEVARLNDDLEDGDPLYSVVELFCRPVPSVASQPYVVPDEMLETPDEDAEIDAYNKGKTDGWNAYRTAMLHLVRKDGDA</sequence>
<accession>A0ABZ2GCG0</accession>
<evidence type="ECO:0000313" key="1">
    <source>
        <dbReference type="EMBL" id="WWO39554.1"/>
    </source>
</evidence>
<dbReference type="RefSeq" id="WP_264496460.1">
    <property type="nucleotide sequence ID" value="NZ_CP109947.1"/>
</dbReference>